<feature type="compositionally biased region" description="Basic and acidic residues" evidence="1">
    <location>
        <begin position="121"/>
        <end position="132"/>
    </location>
</feature>
<keyword evidence="2" id="KW-0238">DNA-binding</keyword>
<gene>
    <name evidence="2" type="ORF">EV186_10654</name>
</gene>
<protein>
    <submittedName>
        <fullName evidence="2">YbaB/EbfC DNA-binding family protein</fullName>
    </submittedName>
</protein>
<evidence type="ECO:0000313" key="2">
    <source>
        <dbReference type="EMBL" id="TDP93660.1"/>
    </source>
</evidence>
<dbReference type="InterPro" id="IPR036894">
    <property type="entry name" value="YbaB-like_sf"/>
</dbReference>
<keyword evidence="3" id="KW-1185">Reference proteome</keyword>
<dbReference type="AlphaFoldDB" id="A0A4R6S279"/>
<evidence type="ECO:0000313" key="3">
    <source>
        <dbReference type="Proteomes" id="UP000295444"/>
    </source>
</evidence>
<comment type="caution">
    <text evidence="2">The sequence shown here is derived from an EMBL/GenBank/DDBJ whole genome shotgun (WGS) entry which is preliminary data.</text>
</comment>
<dbReference type="EMBL" id="SNXZ01000006">
    <property type="protein sequence ID" value="TDP93660.1"/>
    <property type="molecule type" value="Genomic_DNA"/>
</dbReference>
<sequence>MPGIAEVAVATDHRAGVDGLLAEYRRSREQLAAVHRELATIAESATDADGLITVTVSARGSIIGLQLAEAAYRVYRPDQLARQIVLVAGMATTKAVRAAGRALEPVLPADSDPDALLRGTADLRPDEYKPPPEEEESMEERSWLQTERRP</sequence>
<proteinExistence type="predicted"/>
<evidence type="ECO:0000256" key="1">
    <source>
        <dbReference type="SAM" id="MobiDB-lite"/>
    </source>
</evidence>
<accession>A0A4R6S279</accession>
<dbReference type="Proteomes" id="UP000295444">
    <property type="component" value="Unassembled WGS sequence"/>
</dbReference>
<dbReference type="InterPro" id="IPR004401">
    <property type="entry name" value="YbaB/EbfC"/>
</dbReference>
<dbReference type="Pfam" id="PF02575">
    <property type="entry name" value="YbaB_DNA_bd"/>
    <property type="match status" value="1"/>
</dbReference>
<feature type="compositionally biased region" description="Basic and acidic residues" evidence="1">
    <location>
        <begin position="139"/>
        <end position="150"/>
    </location>
</feature>
<dbReference type="Gene3D" id="3.30.1310.10">
    <property type="entry name" value="Nucleoid-associated protein YbaB-like domain"/>
    <property type="match status" value="1"/>
</dbReference>
<organism evidence="2 3">
    <name type="scientific">Labedaea rhizosphaerae</name>
    <dbReference type="NCBI Taxonomy" id="598644"/>
    <lineage>
        <taxon>Bacteria</taxon>
        <taxon>Bacillati</taxon>
        <taxon>Actinomycetota</taxon>
        <taxon>Actinomycetes</taxon>
        <taxon>Pseudonocardiales</taxon>
        <taxon>Pseudonocardiaceae</taxon>
        <taxon>Labedaea</taxon>
    </lineage>
</organism>
<name>A0A4R6S279_LABRH</name>
<feature type="region of interest" description="Disordered" evidence="1">
    <location>
        <begin position="106"/>
        <end position="150"/>
    </location>
</feature>
<reference evidence="2 3" key="1">
    <citation type="submission" date="2019-03" db="EMBL/GenBank/DDBJ databases">
        <title>Genomic Encyclopedia of Type Strains, Phase IV (KMG-IV): sequencing the most valuable type-strain genomes for metagenomic binning, comparative biology and taxonomic classification.</title>
        <authorList>
            <person name="Goeker M."/>
        </authorList>
    </citation>
    <scope>NUCLEOTIDE SEQUENCE [LARGE SCALE GENOMIC DNA]</scope>
    <source>
        <strain evidence="2 3">DSM 45361</strain>
    </source>
</reference>
<dbReference type="GO" id="GO:0003677">
    <property type="term" value="F:DNA binding"/>
    <property type="evidence" value="ECO:0007669"/>
    <property type="project" value="UniProtKB-KW"/>
</dbReference>